<comment type="subcellular location">
    <subcellularLocation>
        <location evidence="1">Nucleus</location>
    </subcellularLocation>
</comment>
<accession>A0A0E0KN17</accession>
<dbReference type="InterPro" id="IPR001739">
    <property type="entry name" value="Methyl_CpG_DNA-bd"/>
</dbReference>
<evidence type="ECO:0000256" key="4">
    <source>
        <dbReference type="ARBA" id="ARBA00023163"/>
    </source>
</evidence>
<keyword evidence="4" id="KW-0804">Transcription</keyword>
<evidence type="ECO:0000256" key="1">
    <source>
        <dbReference type="ARBA" id="ARBA00004123"/>
    </source>
</evidence>
<dbReference type="Proteomes" id="UP000026962">
    <property type="component" value="Chromosome 4"/>
</dbReference>
<dbReference type="GO" id="GO:0005634">
    <property type="term" value="C:nucleus"/>
    <property type="evidence" value="ECO:0007669"/>
    <property type="project" value="UniProtKB-SubCell"/>
</dbReference>
<dbReference type="InterPro" id="IPR038945">
    <property type="entry name" value="MBD13-like"/>
</dbReference>
<evidence type="ECO:0000313" key="8">
    <source>
        <dbReference type="Proteomes" id="UP000026962"/>
    </source>
</evidence>
<organism evidence="7">
    <name type="scientific">Oryza punctata</name>
    <name type="common">Red rice</name>
    <dbReference type="NCBI Taxonomy" id="4537"/>
    <lineage>
        <taxon>Eukaryota</taxon>
        <taxon>Viridiplantae</taxon>
        <taxon>Streptophyta</taxon>
        <taxon>Embryophyta</taxon>
        <taxon>Tracheophyta</taxon>
        <taxon>Spermatophyta</taxon>
        <taxon>Magnoliopsida</taxon>
        <taxon>Liliopsida</taxon>
        <taxon>Poales</taxon>
        <taxon>Poaceae</taxon>
        <taxon>BOP clade</taxon>
        <taxon>Oryzoideae</taxon>
        <taxon>Oryzeae</taxon>
        <taxon>Oryzinae</taxon>
        <taxon>Oryza</taxon>
    </lineage>
</organism>
<dbReference type="STRING" id="4537.A0A0E0KN17"/>
<dbReference type="Gene3D" id="3.30.890.10">
    <property type="entry name" value="Methyl-cpg-binding Protein 2, Chain A"/>
    <property type="match status" value="1"/>
</dbReference>
<dbReference type="Gramene" id="OPUNC04G03390.1">
    <property type="protein sequence ID" value="OPUNC04G03390.1"/>
    <property type="gene ID" value="OPUNC04G03390"/>
</dbReference>
<dbReference type="PANTHER" id="PTHR34067:SF25">
    <property type="entry name" value="OS04G0193200 PROTEIN"/>
    <property type="match status" value="1"/>
</dbReference>
<dbReference type="PANTHER" id="PTHR34067">
    <property type="entry name" value="OS04G0193200 PROTEIN"/>
    <property type="match status" value="1"/>
</dbReference>
<dbReference type="GO" id="GO:0003677">
    <property type="term" value="F:DNA binding"/>
    <property type="evidence" value="ECO:0007669"/>
    <property type="project" value="UniProtKB-KW"/>
</dbReference>
<keyword evidence="8" id="KW-1185">Reference proteome</keyword>
<name>A0A0E0KN17_ORYPU</name>
<protein>
    <recommendedName>
        <fullName evidence="6">MBD domain-containing protein</fullName>
    </recommendedName>
</protein>
<dbReference type="HOGENOM" id="CLU_047327_3_0_1"/>
<evidence type="ECO:0000256" key="5">
    <source>
        <dbReference type="ARBA" id="ARBA00023242"/>
    </source>
</evidence>
<evidence type="ECO:0000313" key="7">
    <source>
        <dbReference type="EnsemblPlants" id="OPUNC04G03390.1"/>
    </source>
</evidence>
<dbReference type="SUPFAM" id="SSF54171">
    <property type="entry name" value="DNA-binding domain"/>
    <property type="match status" value="1"/>
</dbReference>
<evidence type="ECO:0000256" key="2">
    <source>
        <dbReference type="ARBA" id="ARBA00023015"/>
    </source>
</evidence>
<dbReference type="EnsemblPlants" id="OPUNC04G03390.1">
    <property type="protein sequence ID" value="OPUNC04G03390.1"/>
    <property type="gene ID" value="OPUNC04G03390"/>
</dbReference>
<keyword evidence="3" id="KW-0238">DNA-binding</keyword>
<dbReference type="InterPro" id="IPR016177">
    <property type="entry name" value="DNA-bd_dom_sf"/>
</dbReference>
<evidence type="ECO:0000256" key="3">
    <source>
        <dbReference type="ARBA" id="ARBA00023125"/>
    </source>
</evidence>
<proteinExistence type="predicted"/>
<dbReference type="PROSITE" id="PS50982">
    <property type="entry name" value="MBD"/>
    <property type="match status" value="1"/>
</dbReference>
<sequence length="408" mass="45414">MGKSPSVKILNDEDCDEVISSEEATKNLQSDDEDVDGRPGWLPDGWIMEVYRGDDGTIYRSEVLYYLFSEMDQRFLESKNCAIGNNLTRTHEWLPKGWLVEIRAGGDNMDKMYKILATLEFNPDRLPRGWVKEVVFRKTNTGRIRRDRHYTDPIKNYVFRTMRSAALYLETGKHEKLTEKIKPKRNEPAAHMTFETPKSITEKFFPPFSQLTYLVFLCWAPSPVLDLLESSPWCGGVVALLEVAIASGCLHSYGLKVVALVAVLVAAVVGVVGQTVQGAVLKAAVAVPQLQQGYGLLAGQPHCLVACSVAVTIVHECSELAVHVLGLVRQKFTNHHPKALKIMAGWTSETSLAPVAEDGDSDYSDTLHEAGQNKVNHVKTTLKVKVVMATTTVKRPRGRPPKQENARK</sequence>
<reference evidence="7" key="2">
    <citation type="submission" date="2018-05" db="EMBL/GenBank/DDBJ databases">
        <title>OpunRS2 (Oryza punctata Reference Sequence Version 2).</title>
        <authorList>
            <person name="Zhang J."/>
            <person name="Kudrna D."/>
            <person name="Lee S."/>
            <person name="Talag J."/>
            <person name="Welchert J."/>
            <person name="Wing R.A."/>
        </authorList>
    </citation>
    <scope>NUCLEOTIDE SEQUENCE [LARGE SCALE GENOMIC DNA]</scope>
</reference>
<keyword evidence="5" id="KW-0539">Nucleus</keyword>
<evidence type="ECO:0000259" key="6">
    <source>
        <dbReference type="PROSITE" id="PS50982"/>
    </source>
</evidence>
<reference evidence="7" key="1">
    <citation type="submission" date="2015-04" db="UniProtKB">
        <authorList>
            <consortium name="EnsemblPlants"/>
        </authorList>
    </citation>
    <scope>IDENTIFICATION</scope>
</reference>
<keyword evidence="2" id="KW-0805">Transcription regulation</keyword>
<feature type="domain" description="MBD" evidence="6">
    <location>
        <begin position="116"/>
        <end position="199"/>
    </location>
</feature>
<dbReference type="AlphaFoldDB" id="A0A0E0KN17"/>